<evidence type="ECO:0000313" key="2">
    <source>
        <dbReference type="EMBL" id="MBK1667082.1"/>
    </source>
</evidence>
<evidence type="ECO:0000313" key="3">
    <source>
        <dbReference type="Proteomes" id="UP001296873"/>
    </source>
</evidence>
<keyword evidence="3" id="KW-1185">Reference proteome</keyword>
<accession>A0ABS1DAD0</accession>
<feature type="domain" description="Nucleoside phosphorylase" evidence="1">
    <location>
        <begin position="73"/>
        <end position="260"/>
    </location>
</feature>
<dbReference type="InterPro" id="IPR035994">
    <property type="entry name" value="Nucleoside_phosphorylase_sf"/>
</dbReference>
<name>A0ABS1DAD0_9PROT</name>
<proteinExistence type="predicted"/>
<dbReference type="Proteomes" id="UP001296873">
    <property type="component" value="Unassembled WGS sequence"/>
</dbReference>
<sequence>MPISDETPPILRAKDTAAPSTFSADGLLREARRQKGVQDGTIPRVCLLDPDGDVVRCLIAEGRGEPEPNWACYHSTMYRFAVAGTPCGIVGCAVGAPYAVLVAEQMIASGAELIVSVTSAGQIDAVQPPPYHVLIDRALRDEGTSYHYLPAGDYSTADPALLDLAGAALTDIDPPVLRGATWTTDAPFRETETAIQAARERDILAVEMEAAGLYALARATGAKVLCFAHVTNQMAQVEGDFEKGDGDGSTATLALVERVVRAWSDAA</sequence>
<dbReference type="SUPFAM" id="SSF53167">
    <property type="entry name" value="Purine and uridine phosphorylases"/>
    <property type="match status" value="1"/>
</dbReference>
<comment type="caution">
    <text evidence="2">The sequence shown here is derived from an EMBL/GenBank/DDBJ whole genome shotgun (WGS) entry which is preliminary data.</text>
</comment>
<dbReference type="Pfam" id="PF01048">
    <property type="entry name" value="PNP_UDP_1"/>
    <property type="match status" value="1"/>
</dbReference>
<dbReference type="CDD" id="cd09007">
    <property type="entry name" value="NP-I_spr0068"/>
    <property type="match status" value="1"/>
</dbReference>
<dbReference type="RefSeq" id="WP_200339144.1">
    <property type="nucleotide sequence ID" value="NZ_NRRL01000004.1"/>
</dbReference>
<dbReference type="EMBL" id="NRRL01000004">
    <property type="protein sequence ID" value="MBK1667082.1"/>
    <property type="molecule type" value="Genomic_DNA"/>
</dbReference>
<dbReference type="Gene3D" id="3.40.50.1580">
    <property type="entry name" value="Nucleoside phosphorylase domain"/>
    <property type="match status" value="1"/>
</dbReference>
<dbReference type="InterPro" id="IPR000845">
    <property type="entry name" value="Nucleoside_phosphorylase_d"/>
</dbReference>
<organism evidence="2 3">
    <name type="scientific">Rhodovibrio sodomensis</name>
    <dbReference type="NCBI Taxonomy" id="1088"/>
    <lineage>
        <taxon>Bacteria</taxon>
        <taxon>Pseudomonadati</taxon>
        <taxon>Pseudomonadota</taxon>
        <taxon>Alphaproteobacteria</taxon>
        <taxon>Rhodospirillales</taxon>
        <taxon>Rhodovibrionaceae</taxon>
        <taxon>Rhodovibrio</taxon>
    </lineage>
</organism>
<protein>
    <submittedName>
        <fullName evidence="2">Uridine phosphorylase</fullName>
    </submittedName>
</protein>
<reference evidence="2 3" key="1">
    <citation type="journal article" date="2020" name="Microorganisms">
        <title>Osmotic Adaptation and Compatible Solute Biosynthesis of Phototrophic Bacteria as Revealed from Genome Analyses.</title>
        <authorList>
            <person name="Imhoff J.F."/>
            <person name="Rahn T."/>
            <person name="Kunzel S."/>
            <person name="Keller A."/>
            <person name="Neulinger S.C."/>
        </authorList>
    </citation>
    <scope>NUCLEOTIDE SEQUENCE [LARGE SCALE GENOMIC DNA]</scope>
    <source>
        <strain evidence="2 3">DSM 9895</strain>
    </source>
</reference>
<evidence type="ECO:0000259" key="1">
    <source>
        <dbReference type="Pfam" id="PF01048"/>
    </source>
</evidence>
<gene>
    <name evidence="2" type="ORF">CKO28_03355</name>
</gene>